<evidence type="ECO:0000313" key="1">
    <source>
        <dbReference type="EMBL" id="KAE9390882.1"/>
    </source>
</evidence>
<sequence>MYNLVSLVVPLFSYTWRRHVFGYNSWFQITEHNLRENQEEKGVGMVYFKLVPLPAQFTMRHVPDPERLNVSLQGNLYDLHSFAVGNTDDSGVGKPRSKCIDAGMQCTFTCKRKKRKSKIKSTEDFASVAKILITQVLSSPDSYIPPPDSATVRDIIISLAKYARSIEEILARSQTSTIGASSRACHRPVNGYGCRKYGRNRNKKFRNGTVALVTVPYTVYVFPRL</sequence>
<dbReference type="OrthoDB" id="4456959at2759"/>
<dbReference type="Proteomes" id="UP000799118">
    <property type="component" value="Unassembled WGS sequence"/>
</dbReference>
<protein>
    <submittedName>
        <fullName evidence="1">Uncharacterized protein</fullName>
    </submittedName>
</protein>
<evidence type="ECO:0000313" key="2">
    <source>
        <dbReference type="Proteomes" id="UP000799118"/>
    </source>
</evidence>
<gene>
    <name evidence="1" type="ORF">BT96DRAFT_1063108</name>
</gene>
<reference evidence="1" key="1">
    <citation type="journal article" date="2019" name="Environ. Microbiol.">
        <title>Fungal ecological strategies reflected in gene transcription - a case study of two litter decomposers.</title>
        <authorList>
            <person name="Barbi F."/>
            <person name="Kohler A."/>
            <person name="Barry K."/>
            <person name="Baskaran P."/>
            <person name="Daum C."/>
            <person name="Fauchery L."/>
            <person name="Ihrmark K."/>
            <person name="Kuo A."/>
            <person name="LaButti K."/>
            <person name="Lipzen A."/>
            <person name="Morin E."/>
            <person name="Grigoriev I.V."/>
            <person name="Henrissat B."/>
            <person name="Lindahl B."/>
            <person name="Martin F."/>
        </authorList>
    </citation>
    <scope>NUCLEOTIDE SEQUENCE</scope>
    <source>
        <strain evidence="1">JB14</strain>
    </source>
</reference>
<dbReference type="AlphaFoldDB" id="A0A6A4GYC2"/>
<accession>A0A6A4GYC2</accession>
<proteinExistence type="predicted"/>
<keyword evidence="2" id="KW-1185">Reference proteome</keyword>
<organism evidence="1 2">
    <name type="scientific">Gymnopus androsaceus JB14</name>
    <dbReference type="NCBI Taxonomy" id="1447944"/>
    <lineage>
        <taxon>Eukaryota</taxon>
        <taxon>Fungi</taxon>
        <taxon>Dikarya</taxon>
        <taxon>Basidiomycota</taxon>
        <taxon>Agaricomycotina</taxon>
        <taxon>Agaricomycetes</taxon>
        <taxon>Agaricomycetidae</taxon>
        <taxon>Agaricales</taxon>
        <taxon>Marasmiineae</taxon>
        <taxon>Omphalotaceae</taxon>
        <taxon>Gymnopus</taxon>
    </lineage>
</organism>
<name>A0A6A4GYC2_9AGAR</name>
<dbReference type="EMBL" id="ML769643">
    <property type="protein sequence ID" value="KAE9390882.1"/>
    <property type="molecule type" value="Genomic_DNA"/>
</dbReference>